<feature type="transmembrane region" description="Helical" evidence="6">
    <location>
        <begin position="20"/>
        <end position="47"/>
    </location>
</feature>
<dbReference type="EMBL" id="PIQE01000001">
    <property type="protein sequence ID" value="RUO74177.1"/>
    <property type="molecule type" value="Genomic_DNA"/>
</dbReference>
<name>A0A432Z8G6_9GAMM</name>
<keyword evidence="2" id="KW-1003">Cell membrane</keyword>
<keyword evidence="3 6" id="KW-0812">Transmembrane</keyword>
<feature type="transmembrane region" description="Helical" evidence="6">
    <location>
        <begin position="164"/>
        <end position="181"/>
    </location>
</feature>
<keyword evidence="5 6" id="KW-0472">Membrane</keyword>
<dbReference type="PANTHER" id="PTHR42770:SF11">
    <property type="entry name" value="INNER MEMBRANE TRANSPORT PROTEIN YBAT"/>
    <property type="match status" value="1"/>
</dbReference>
<evidence type="ECO:0000256" key="1">
    <source>
        <dbReference type="ARBA" id="ARBA00004651"/>
    </source>
</evidence>
<gene>
    <name evidence="7" type="ORF">CWI80_02140</name>
</gene>
<feature type="transmembrane region" description="Helical" evidence="6">
    <location>
        <begin position="237"/>
        <end position="263"/>
    </location>
</feature>
<organism evidence="7 8">
    <name type="scientific">Pseudidiomarina sediminum</name>
    <dbReference type="NCBI Taxonomy" id="431675"/>
    <lineage>
        <taxon>Bacteria</taxon>
        <taxon>Pseudomonadati</taxon>
        <taxon>Pseudomonadota</taxon>
        <taxon>Gammaproteobacteria</taxon>
        <taxon>Alteromonadales</taxon>
        <taxon>Idiomarinaceae</taxon>
        <taxon>Pseudidiomarina</taxon>
    </lineage>
</organism>
<evidence type="ECO:0000313" key="7">
    <source>
        <dbReference type="EMBL" id="RUO74177.1"/>
    </source>
</evidence>
<accession>A0A432Z8G6</accession>
<comment type="caution">
    <text evidence="7">The sequence shown here is derived from an EMBL/GenBank/DDBJ whole genome shotgun (WGS) entry which is preliminary data.</text>
</comment>
<dbReference type="AlphaFoldDB" id="A0A432Z8G6"/>
<evidence type="ECO:0000256" key="3">
    <source>
        <dbReference type="ARBA" id="ARBA00022692"/>
    </source>
</evidence>
<dbReference type="PANTHER" id="PTHR42770">
    <property type="entry name" value="AMINO ACID TRANSPORTER-RELATED"/>
    <property type="match status" value="1"/>
</dbReference>
<evidence type="ECO:0000256" key="4">
    <source>
        <dbReference type="ARBA" id="ARBA00022989"/>
    </source>
</evidence>
<feature type="transmembrane region" description="Helical" evidence="6">
    <location>
        <begin position="138"/>
        <end position="155"/>
    </location>
</feature>
<proteinExistence type="predicted"/>
<feature type="transmembrane region" description="Helical" evidence="6">
    <location>
        <begin position="201"/>
        <end position="225"/>
    </location>
</feature>
<evidence type="ECO:0000256" key="2">
    <source>
        <dbReference type="ARBA" id="ARBA00022475"/>
    </source>
</evidence>
<feature type="transmembrane region" description="Helical" evidence="6">
    <location>
        <begin position="386"/>
        <end position="408"/>
    </location>
</feature>
<feature type="transmembrane region" description="Helical" evidence="6">
    <location>
        <begin position="95"/>
        <end position="118"/>
    </location>
</feature>
<dbReference type="RefSeq" id="WP_026861963.1">
    <property type="nucleotide sequence ID" value="NZ_PIQE01000001.1"/>
</dbReference>
<dbReference type="Pfam" id="PF13520">
    <property type="entry name" value="AA_permease_2"/>
    <property type="match status" value="1"/>
</dbReference>
<reference evidence="8" key="1">
    <citation type="journal article" date="2018" name="Front. Microbiol.">
        <title>Genome-Based Analysis Reveals the Taxonomy and Diversity of the Family Idiomarinaceae.</title>
        <authorList>
            <person name="Liu Y."/>
            <person name="Lai Q."/>
            <person name="Shao Z."/>
        </authorList>
    </citation>
    <scope>NUCLEOTIDE SEQUENCE [LARGE SCALE GENOMIC DNA]</scope>
    <source>
        <strain evidence="8">c121</strain>
    </source>
</reference>
<feature type="transmembrane region" description="Helical" evidence="6">
    <location>
        <begin position="53"/>
        <end position="74"/>
    </location>
</feature>
<evidence type="ECO:0000256" key="5">
    <source>
        <dbReference type="ARBA" id="ARBA00023136"/>
    </source>
</evidence>
<dbReference type="InterPro" id="IPR002293">
    <property type="entry name" value="AA/rel_permease1"/>
</dbReference>
<dbReference type="GO" id="GO:0005886">
    <property type="term" value="C:plasma membrane"/>
    <property type="evidence" value="ECO:0007669"/>
    <property type="project" value="UniProtKB-SubCell"/>
</dbReference>
<dbReference type="InterPro" id="IPR050367">
    <property type="entry name" value="APC_superfamily"/>
</dbReference>
<dbReference type="PIRSF" id="PIRSF006060">
    <property type="entry name" value="AA_transporter"/>
    <property type="match status" value="1"/>
</dbReference>
<sequence length="438" mass="47210">MHFRKHFPAAHRPRGKSLGVPELIAIALGGMVGGGIFTILGISVALVGAYTPLVIIFGGLLAALAAYSYIKLGVYYKDEGATYSFFKRTFPRSPFAASLIGWWVIFGYISTMALYAYTFASYALSGFALADSDWMRKLVAGGILLLFMLINIWSVKGMGKLEDLMVYTKLVILVVISFVLINNSSTTLPTLLHEQQNVSLFTVLMVASLTFVAYEGFQLVINAVNEMATPETNIPKAVYSAIFLAVLIYVVIAIGAIVAIPFADIIANKEYALAAGAGNVLGHWGSELVIAGALLATSSAISGTVFGASRQMAVIAADGYLPKLLAQRVEHTPIYAIIAMTLAAFGLILLGSLEVILEFGSVTFLLVSLLMAYANLRIHKQTQSSLALTLLAVAGLLVGTLLILYYEWKHQPEQLLFILGLYLALTLGAFGYAKRQPR</sequence>
<evidence type="ECO:0000256" key="6">
    <source>
        <dbReference type="SAM" id="Phobius"/>
    </source>
</evidence>
<keyword evidence="8" id="KW-1185">Reference proteome</keyword>
<evidence type="ECO:0000313" key="8">
    <source>
        <dbReference type="Proteomes" id="UP000287022"/>
    </source>
</evidence>
<comment type="subcellular location">
    <subcellularLocation>
        <location evidence="1">Cell membrane</location>
        <topology evidence="1">Multi-pass membrane protein</topology>
    </subcellularLocation>
</comment>
<feature type="transmembrane region" description="Helical" evidence="6">
    <location>
        <begin position="329"/>
        <end position="349"/>
    </location>
</feature>
<dbReference type="Gene3D" id="1.20.1740.10">
    <property type="entry name" value="Amino acid/polyamine transporter I"/>
    <property type="match status" value="1"/>
</dbReference>
<dbReference type="GO" id="GO:0022857">
    <property type="term" value="F:transmembrane transporter activity"/>
    <property type="evidence" value="ECO:0007669"/>
    <property type="project" value="InterPro"/>
</dbReference>
<keyword evidence="4 6" id="KW-1133">Transmembrane helix</keyword>
<dbReference type="STRING" id="1122124.GCA_000423165_00971"/>
<feature type="transmembrane region" description="Helical" evidence="6">
    <location>
        <begin position="414"/>
        <end position="433"/>
    </location>
</feature>
<feature type="transmembrane region" description="Helical" evidence="6">
    <location>
        <begin position="355"/>
        <end position="374"/>
    </location>
</feature>
<dbReference type="Proteomes" id="UP000287022">
    <property type="component" value="Unassembled WGS sequence"/>
</dbReference>
<protein>
    <submittedName>
        <fullName evidence="7">Amino acid permease</fullName>
    </submittedName>
</protein>